<evidence type="ECO:0000259" key="1">
    <source>
        <dbReference type="Pfam" id="PF11706"/>
    </source>
</evidence>
<gene>
    <name evidence="2" type="ORF">D3875_15005</name>
</gene>
<dbReference type="Proteomes" id="UP000286287">
    <property type="component" value="Unassembled WGS sequence"/>
</dbReference>
<dbReference type="InterPro" id="IPR023286">
    <property type="entry name" value="ABATE_dom_sf"/>
</dbReference>
<evidence type="ECO:0000313" key="2">
    <source>
        <dbReference type="EMBL" id="RJF72653.1"/>
    </source>
</evidence>
<organism evidence="2 3">
    <name type="scientific">Deinococcus cavernae</name>
    <dbReference type="NCBI Taxonomy" id="2320857"/>
    <lineage>
        <taxon>Bacteria</taxon>
        <taxon>Thermotogati</taxon>
        <taxon>Deinococcota</taxon>
        <taxon>Deinococci</taxon>
        <taxon>Deinococcales</taxon>
        <taxon>Deinococcaceae</taxon>
        <taxon>Deinococcus</taxon>
    </lineage>
</organism>
<dbReference type="OrthoDB" id="123307at2"/>
<dbReference type="Pfam" id="PF07336">
    <property type="entry name" value="ABATE"/>
    <property type="match status" value="1"/>
</dbReference>
<dbReference type="PANTHER" id="PTHR35525">
    <property type="entry name" value="BLL6575 PROTEIN"/>
    <property type="match status" value="1"/>
</dbReference>
<dbReference type="Gene3D" id="1.10.3300.10">
    <property type="entry name" value="Jann2411-like domain"/>
    <property type="match status" value="1"/>
</dbReference>
<name>A0A418V978_9DEIO</name>
<dbReference type="PANTHER" id="PTHR35525:SF3">
    <property type="entry name" value="BLL6575 PROTEIN"/>
    <property type="match status" value="1"/>
</dbReference>
<dbReference type="EMBL" id="QYUJ01000014">
    <property type="protein sequence ID" value="RJF72653.1"/>
    <property type="molecule type" value="Genomic_DNA"/>
</dbReference>
<comment type="caution">
    <text evidence="2">The sequence shown here is derived from an EMBL/GenBank/DDBJ whole genome shotgun (WGS) entry which is preliminary data.</text>
</comment>
<proteinExistence type="predicted"/>
<sequence length="213" mass="23810">MGFEGLTLLGGRLCLDFCNTAAYRATAQEQEFLKGGYADLLDWCIYAGTLSEPESTRLKGQAQDHPAQAQQTFRDALKRRATLYSLFHHLAQAEAIPPEFLQELNAAQQHAMSRRQLIRQPDGTFTWTWLPCTALSDVLDPIVASASELLVEGDLSRVRQCPGCGWLFYDSSRNRSRTWCDMQFCGNRAKARRHLAKIRTQTTPSANTGPGKA</sequence>
<dbReference type="AlphaFoldDB" id="A0A418V978"/>
<accession>A0A418V978</accession>
<dbReference type="RefSeq" id="WP_119765004.1">
    <property type="nucleotide sequence ID" value="NZ_QYUJ01000014.1"/>
</dbReference>
<evidence type="ECO:0000313" key="3">
    <source>
        <dbReference type="Proteomes" id="UP000286287"/>
    </source>
</evidence>
<dbReference type="InterPro" id="IPR010852">
    <property type="entry name" value="ABATE"/>
</dbReference>
<protein>
    <recommendedName>
        <fullName evidence="1">Zinc finger CGNR domain-containing protein</fullName>
    </recommendedName>
</protein>
<dbReference type="SUPFAM" id="SSF160904">
    <property type="entry name" value="Jann2411-like"/>
    <property type="match status" value="1"/>
</dbReference>
<reference evidence="2 3" key="1">
    <citation type="submission" date="2018-09" db="EMBL/GenBank/DDBJ databases">
        <authorList>
            <person name="Zhu H."/>
        </authorList>
    </citation>
    <scope>NUCLEOTIDE SEQUENCE [LARGE SCALE GENOMIC DNA]</scope>
    <source>
        <strain evidence="2 3">K2S05-167</strain>
    </source>
</reference>
<dbReference type="InterPro" id="IPR021005">
    <property type="entry name" value="Znf_CGNR"/>
</dbReference>
<keyword evidence="3" id="KW-1185">Reference proteome</keyword>
<feature type="domain" description="Zinc finger CGNR" evidence="1">
    <location>
        <begin position="157"/>
        <end position="196"/>
    </location>
</feature>
<dbReference type="Pfam" id="PF11706">
    <property type="entry name" value="zf-CGNR"/>
    <property type="match status" value="1"/>
</dbReference>